<dbReference type="PANTHER" id="PTHR43767">
    <property type="entry name" value="LONG-CHAIN-FATTY-ACID--COA LIGASE"/>
    <property type="match status" value="1"/>
</dbReference>
<keyword evidence="3" id="KW-1185">Reference proteome</keyword>
<dbReference type="PANTHER" id="PTHR43767:SF10">
    <property type="entry name" value="SURFACTIN SYNTHASE SUBUNIT 1"/>
    <property type="match status" value="1"/>
</dbReference>
<dbReference type="Gene3D" id="3.30.300.30">
    <property type="match status" value="1"/>
</dbReference>
<dbReference type="InterPro" id="IPR045851">
    <property type="entry name" value="AMP-bd_C_sf"/>
</dbReference>
<dbReference type="InterPro" id="IPR050237">
    <property type="entry name" value="ATP-dep_AMP-bd_enzyme"/>
</dbReference>
<accession>H5TX73</accession>
<gene>
    <name evidence="2" type="ORF">GOSPT_025_01150</name>
</gene>
<feature type="domain" description="AMP-dependent synthetase/ligase" evidence="1">
    <location>
        <begin position="10"/>
        <end position="335"/>
    </location>
</feature>
<dbReference type="InterPro" id="IPR042099">
    <property type="entry name" value="ANL_N_sf"/>
</dbReference>
<dbReference type="RefSeq" id="WP_005203421.1">
    <property type="nucleotide sequence ID" value="NZ_BAFC01000025.1"/>
</dbReference>
<keyword evidence="2" id="KW-0436">Ligase</keyword>
<dbReference type="Gene3D" id="3.40.50.12780">
    <property type="entry name" value="N-terminal domain of ligase-like"/>
    <property type="match status" value="1"/>
</dbReference>
<sequence>MTVQSISSVFADRARTSPGEVMVIDAHGPVTAGEIDVRANRLAHLLQRHHVAHDDVVEVALHNSAAFVVACVAVWRAGATPMPLDPVMPADEREMLERIAQPRVIVGDNVSPRTVTVDENDARDLPADTLPDIWASSWKAPASSGSTGLPKIVRSMTPALVDPGARVAPFFPCAATQLVTSPLWHSTAFTYAFRGLTAGHRLIIEPDFDERRFLELVDRHSVTWTVLSPPSIRRLVRLPEEIRAEHDMSSLASILHIGGRCPVPDKRALIKWLGAHRVVEVYAGSESNGVTMVTGHEWLAHPGTVGRPIGGTEVAIRRDDGTRADTGETGLIWMRRGDGPSYSYLGAQSRRGADGWDTLGDLGFLDADENLYVMDRAADVIRSGDVAMYPADIEQVVEQLPFVRGAVAFADVDSAGRQHLSVSVDIADNDASAALIADHVQHHFGSDWRPVRVILTTSPLRNDAGKIRRRALAGCGQRESA</sequence>
<evidence type="ECO:0000259" key="1">
    <source>
        <dbReference type="Pfam" id="PF00501"/>
    </source>
</evidence>
<organism evidence="2 3">
    <name type="scientific">Gordonia sputi NBRC 100414</name>
    <dbReference type="NCBI Taxonomy" id="1089453"/>
    <lineage>
        <taxon>Bacteria</taxon>
        <taxon>Bacillati</taxon>
        <taxon>Actinomycetota</taxon>
        <taxon>Actinomycetes</taxon>
        <taxon>Mycobacteriales</taxon>
        <taxon>Gordoniaceae</taxon>
        <taxon>Gordonia</taxon>
    </lineage>
</organism>
<dbReference type="SUPFAM" id="SSF56801">
    <property type="entry name" value="Acetyl-CoA synthetase-like"/>
    <property type="match status" value="1"/>
</dbReference>
<dbReference type="EMBL" id="BAFC01000025">
    <property type="protein sequence ID" value="GAB38081.1"/>
    <property type="molecule type" value="Genomic_DNA"/>
</dbReference>
<dbReference type="eggNOG" id="COG0318">
    <property type="taxonomic scope" value="Bacteria"/>
</dbReference>
<reference evidence="2 3" key="1">
    <citation type="submission" date="2012-02" db="EMBL/GenBank/DDBJ databases">
        <title>Whole genome shotgun sequence of Gordonia sputi NBRC 100414.</title>
        <authorList>
            <person name="Yoshida I."/>
            <person name="Hosoyama A."/>
            <person name="Tsuchikane K."/>
            <person name="Katsumata H."/>
            <person name="Yamazaki S."/>
            <person name="Fujita N."/>
        </authorList>
    </citation>
    <scope>NUCLEOTIDE SEQUENCE [LARGE SCALE GENOMIC DNA]</scope>
    <source>
        <strain evidence="2 3">NBRC 100414</strain>
    </source>
</reference>
<name>H5TX73_9ACTN</name>
<dbReference type="Proteomes" id="UP000005845">
    <property type="component" value="Unassembled WGS sequence"/>
</dbReference>
<dbReference type="GO" id="GO:0016874">
    <property type="term" value="F:ligase activity"/>
    <property type="evidence" value="ECO:0007669"/>
    <property type="project" value="UniProtKB-KW"/>
</dbReference>
<dbReference type="AlphaFoldDB" id="H5TX73"/>
<dbReference type="Pfam" id="PF00501">
    <property type="entry name" value="AMP-binding"/>
    <property type="match status" value="1"/>
</dbReference>
<proteinExistence type="predicted"/>
<evidence type="ECO:0000313" key="3">
    <source>
        <dbReference type="Proteomes" id="UP000005845"/>
    </source>
</evidence>
<comment type="caution">
    <text evidence="2">The sequence shown here is derived from an EMBL/GenBank/DDBJ whole genome shotgun (WGS) entry which is preliminary data.</text>
</comment>
<evidence type="ECO:0000313" key="2">
    <source>
        <dbReference type="EMBL" id="GAB38081.1"/>
    </source>
</evidence>
<protein>
    <submittedName>
        <fullName evidence="2">Putative fatty-acid--CoA ligase</fullName>
    </submittedName>
</protein>
<dbReference type="InterPro" id="IPR000873">
    <property type="entry name" value="AMP-dep_synth/lig_dom"/>
</dbReference>